<feature type="transmembrane region" description="Helical" evidence="1">
    <location>
        <begin position="90"/>
        <end position="109"/>
    </location>
</feature>
<organism evidence="2 3">
    <name type="scientific">Sphingomonas naphthae</name>
    <dbReference type="NCBI Taxonomy" id="1813468"/>
    <lineage>
        <taxon>Bacteria</taxon>
        <taxon>Pseudomonadati</taxon>
        <taxon>Pseudomonadota</taxon>
        <taxon>Alphaproteobacteria</taxon>
        <taxon>Sphingomonadales</taxon>
        <taxon>Sphingomonadaceae</taxon>
        <taxon>Sphingomonas</taxon>
    </lineage>
</organism>
<dbReference type="EMBL" id="CP117411">
    <property type="protein sequence ID" value="WCT73956.1"/>
    <property type="molecule type" value="Genomic_DNA"/>
</dbReference>
<keyword evidence="1" id="KW-0812">Transmembrane</keyword>
<keyword evidence="1" id="KW-1133">Transmembrane helix</keyword>
<dbReference type="Proteomes" id="UP001220395">
    <property type="component" value="Chromosome"/>
</dbReference>
<keyword evidence="1" id="KW-0472">Membrane</keyword>
<gene>
    <name evidence="2" type="ORF">PQ455_01605</name>
</gene>
<reference evidence="2 3" key="1">
    <citation type="submission" date="2023-02" db="EMBL/GenBank/DDBJ databases">
        <title>Genome sequence of Sphingomonas naphthae.</title>
        <authorList>
            <person name="Kim S."/>
            <person name="Heo J."/>
            <person name="Kwon S.-W."/>
        </authorList>
    </citation>
    <scope>NUCLEOTIDE SEQUENCE [LARGE SCALE GENOMIC DNA]</scope>
    <source>
        <strain evidence="2 3">KACC 18716</strain>
    </source>
</reference>
<accession>A0ABY7TLV5</accession>
<proteinExistence type="predicted"/>
<evidence type="ECO:0000313" key="3">
    <source>
        <dbReference type="Proteomes" id="UP001220395"/>
    </source>
</evidence>
<feature type="transmembrane region" description="Helical" evidence="1">
    <location>
        <begin position="41"/>
        <end position="64"/>
    </location>
</feature>
<name>A0ABY7TLV5_9SPHN</name>
<sequence>MSGPDATTIWTFVYGLVLVSITGIAFWSYNHRDSYWKLMVTIGLVGAIISSVMIVSNFAIWIIARDIGDKLSRNDAEIVSAVLRSHQWPTAYIATVGVFGWAVVILNLTPHKKTDKKG</sequence>
<keyword evidence="3" id="KW-1185">Reference proteome</keyword>
<evidence type="ECO:0000256" key="1">
    <source>
        <dbReference type="SAM" id="Phobius"/>
    </source>
</evidence>
<dbReference type="RefSeq" id="WP_273688614.1">
    <property type="nucleotide sequence ID" value="NZ_CP117411.1"/>
</dbReference>
<evidence type="ECO:0000313" key="2">
    <source>
        <dbReference type="EMBL" id="WCT73956.1"/>
    </source>
</evidence>
<feature type="transmembrane region" description="Helical" evidence="1">
    <location>
        <begin position="12"/>
        <end position="29"/>
    </location>
</feature>
<protein>
    <submittedName>
        <fullName evidence="2">Uncharacterized protein</fullName>
    </submittedName>
</protein>